<dbReference type="EMBL" id="SSND01000002">
    <property type="protein sequence ID" value="THD83762.1"/>
    <property type="molecule type" value="Genomic_DNA"/>
</dbReference>
<gene>
    <name evidence="3" type="ORF">E7811_10910</name>
</gene>
<dbReference type="CDD" id="cd00586">
    <property type="entry name" value="4HBT"/>
    <property type="match status" value="1"/>
</dbReference>
<accession>A0A4V3V0F7</accession>
<keyword evidence="2" id="KW-0378">Hydrolase</keyword>
<comment type="caution">
    <text evidence="3">The sequence shown here is derived from an EMBL/GenBank/DDBJ whole genome shotgun (WGS) entry which is preliminary data.</text>
</comment>
<dbReference type="AlphaFoldDB" id="A0A4V3V0F7"/>
<sequence>MSYSRDIQIEFNHCDPAGIVFFPRYFEMVNSVVENFFADVLRHPFARITIEEGCGVPTVRLQVTFTAPSRLGETVRFTLEVEGVGCSSADFRIIAARDGETRLECAQRIVWVGPDGRAQAWPAPLKARLTEQIRSTP</sequence>
<dbReference type="Pfam" id="PF13279">
    <property type="entry name" value="4HBT_2"/>
    <property type="match status" value="1"/>
</dbReference>
<dbReference type="GO" id="GO:0016787">
    <property type="term" value="F:hydrolase activity"/>
    <property type="evidence" value="ECO:0007669"/>
    <property type="project" value="UniProtKB-KW"/>
</dbReference>
<keyword evidence="4" id="KW-1185">Reference proteome</keyword>
<dbReference type="Gene3D" id="3.10.129.10">
    <property type="entry name" value="Hotdog Thioesterase"/>
    <property type="match status" value="1"/>
</dbReference>
<comment type="similarity">
    <text evidence="1">Belongs to the 4-hydroxybenzoyl-CoA thioesterase family.</text>
</comment>
<dbReference type="SUPFAM" id="SSF54637">
    <property type="entry name" value="Thioesterase/thiol ester dehydrase-isomerase"/>
    <property type="match status" value="1"/>
</dbReference>
<reference evidence="3 4" key="1">
    <citation type="submission" date="2019-04" db="EMBL/GenBank/DDBJ databases">
        <title>Draft genome sequence of Gemmobacter aestuarii sp. nov.</title>
        <authorList>
            <person name="Hameed A."/>
            <person name="Lin S.-Y."/>
            <person name="Shahina M."/>
            <person name="Lai W.-A."/>
            <person name="Young C.-C."/>
        </authorList>
    </citation>
    <scope>NUCLEOTIDE SEQUENCE [LARGE SCALE GENOMIC DNA]</scope>
    <source>
        <strain evidence="3 4">CC-PW-75</strain>
    </source>
</reference>
<dbReference type="PROSITE" id="PS01328">
    <property type="entry name" value="4HBCOA_THIOESTERASE"/>
    <property type="match status" value="1"/>
</dbReference>
<dbReference type="Proteomes" id="UP000309450">
    <property type="component" value="Unassembled WGS sequence"/>
</dbReference>
<dbReference type="InterPro" id="IPR029069">
    <property type="entry name" value="HotDog_dom_sf"/>
</dbReference>
<dbReference type="RefSeq" id="WP_136394655.1">
    <property type="nucleotide sequence ID" value="NZ_SSND01000002.1"/>
</dbReference>
<name>A0A4V3V0F7_9RHOB</name>
<evidence type="ECO:0000256" key="2">
    <source>
        <dbReference type="ARBA" id="ARBA00022801"/>
    </source>
</evidence>
<proteinExistence type="inferred from homology"/>
<organism evidence="3 4">
    <name type="scientific">Aliigemmobacter aestuarii</name>
    <dbReference type="NCBI Taxonomy" id="1445661"/>
    <lineage>
        <taxon>Bacteria</taxon>
        <taxon>Pseudomonadati</taxon>
        <taxon>Pseudomonadota</taxon>
        <taxon>Alphaproteobacteria</taxon>
        <taxon>Rhodobacterales</taxon>
        <taxon>Paracoccaceae</taxon>
        <taxon>Aliigemmobacter</taxon>
    </lineage>
</organism>
<protein>
    <submittedName>
        <fullName evidence="3">Acyl-CoA thioesterase</fullName>
    </submittedName>
</protein>
<evidence type="ECO:0000256" key="1">
    <source>
        <dbReference type="ARBA" id="ARBA00005953"/>
    </source>
</evidence>
<dbReference type="InterPro" id="IPR008272">
    <property type="entry name" value="HB-CoA_thioesterase_AS"/>
</dbReference>
<evidence type="ECO:0000313" key="4">
    <source>
        <dbReference type="Proteomes" id="UP000309450"/>
    </source>
</evidence>
<dbReference type="OrthoDB" id="7204167at2"/>
<evidence type="ECO:0000313" key="3">
    <source>
        <dbReference type="EMBL" id="THD83762.1"/>
    </source>
</evidence>